<proteinExistence type="predicted"/>
<evidence type="ECO:0000313" key="2">
    <source>
        <dbReference type="Proteomes" id="UP000015453"/>
    </source>
</evidence>
<accession>S8CLI8</accession>
<dbReference type="OrthoDB" id="730111at2759"/>
<evidence type="ECO:0000313" key="1">
    <source>
        <dbReference type="EMBL" id="EPS68024.1"/>
    </source>
</evidence>
<organism evidence="1 2">
    <name type="scientific">Genlisea aurea</name>
    <dbReference type="NCBI Taxonomy" id="192259"/>
    <lineage>
        <taxon>Eukaryota</taxon>
        <taxon>Viridiplantae</taxon>
        <taxon>Streptophyta</taxon>
        <taxon>Embryophyta</taxon>
        <taxon>Tracheophyta</taxon>
        <taxon>Spermatophyta</taxon>
        <taxon>Magnoliopsida</taxon>
        <taxon>eudicotyledons</taxon>
        <taxon>Gunneridae</taxon>
        <taxon>Pentapetalae</taxon>
        <taxon>asterids</taxon>
        <taxon>lamiids</taxon>
        <taxon>Lamiales</taxon>
        <taxon>Lentibulariaceae</taxon>
        <taxon>Genlisea</taxon>
    </lineage>
</organism>
<protein>
    <submittedName>
        <fullName evidence="1">Uncharacterized protein</fullName>
    </submittedName>
</protein>
<dbReference type="EMBL" id="AUSU01002819">
    <property type="protein sequence ID" value="EPS68024.1"/>
    <property type="molecule type" value="Genomic_DNA"/>
</dbReference>
<dbReference type="AlphaFoldDB" id="S8CLI8"/>
<gene>
    <name evidence="1" type="ORF">M569_06755</name>
</gene>
<sequence>TRDLPNFSDCHCCGSRINHTNPRDRLQPLDSVWRIVLLCRKCRHNLDIGHVCPYCFEKIGISLDLCTCVICRRRIHKDCIRKYGRFTPWRFLGGEVGFSTCIDCWIPQLLRNS</sequence>
<reference evidence="1 2" key="1">
    <citation type="journal article" date="2013" name="BMC Genomics">
        <title>The miniature genome of a carnivorous plant Genlisea aurea contains a low number of genes and short non-coding sequences.</title>
        <authorList>
            <person name="Leushkin E.V."/>
            <person name="Sutormin R.A."/>
            <person name="Nabieva E.R."/>
            <person name="Penin A.A."/>
            <person name="Kondrashov A.S."/>
            <person name="Logacheva M.D."/>
        </authorList>
    </citation>
    <scope>NUCLEOTIDE SEQUENCE [LARGE SCALE GENOMIC DNA]</scope>
</reference>
<name>S8CLI8_9LAMI</name>
<keyword evidence="2" id="KW-1185">Reference proteome</keyword>
<comment type="caution">
    <text evidence="1">The sequence shown here is derived from an EMBL/GenBank/DDBJ whole genome shotgun (WGS) entry which is preliminary data.</text>
</comment>
<feature type="non-terminal residue" evidence="1">
    <location>
        <position position="113"/>
    </location>
</feature>
<dbReference type="Proteomes" id="UP000015453">
    <property type="component" value="Unassembled WGS sequence"/>
</dbReference>
<dbReference type="PANTHER" id="PTHR38530">
    <property type="entry name" value="OS06G0468300 PROTEIN"/>
    <property type="match status" value="1"/>
</dbReference>
<feature type="non-terminal residue" evidence="1">
    <location>
        <position position="1"/>
    </location>
</feature>